<keyword evidence="3" id="KW-0862">Zinc</keyword>
<evidence type="ECO:0000313" key="7">
    <source>
        <dbReference type="EMBL" id="RPA76776.1"/>
    </source>
</evidence>
<evidence type="ECO:0000313" key="8">
    <source>
        <dbReference type="Proteomes" id="UP000275078"/>
    </source>
</evidence>
<sequence length="223" mass="24232">MSGNYTHGTAGPSRRQPVDLATRAVYYHGIWYCFCDEPKPCVLLYSRKEKSYGKPFYRCPDWADDPDTCDLFLWKAVADELVRYGSRNVSTNPCPFNKPPPAINPCPRPPPPPLPLTPPPVKGSSKAKGKMKENIAKREQSTPTPSLQRVLRSAAGSTSGSRIASEDDSLAISISDLSISCNPRHVLSLTVGSASANARGGGASGSKVSVNTTWLWSPYHVVR</sequence>
<keyword evidence="1" id="KW-0479">Metal-binding</keyword>
<protein>
    <recommendedName>
        <fullName evidence="6">GRF-type domain-containing protein</fullName>
    </recommendedName>
</protein>
<evidence type="ECO:0000256" key="1">
    <source>
        <dbReference type="ARBA" id="ARBA00022723"/>
    </source>
</evidence>
<reference evidence="7 8" key="1">
    <citation type="journal article" date="2018" name="Nat. Ecol. Evol.">
        <title>Pezizomycetes genomes reveal the molecular basis of ectomycorrhizal truffle lifestyle.</title>
        <authorList>
            <person name="Murat C."/>
            <person name="Payen T."/>
            <person name="Noel B."/>
            <person name="Kuo A."/>
            <person name="Morin E."/>
            <person name="Chen J."/>
            <person name="Kohler A."/>
            <person name="Krizsan K."/>
            <person name="Balestrini R."/>
            <person name="Da Silva C."/>
            <person name="Montanini B."/>
            <person name="Hainaut M."/>
            <person name="Levati E."/>
            <person name="Barry K.W."/>
            <person name="Belfiori B."/>
            <person name="Cichocki N."/>
            <person name="Clum A."/>
            <person name="Dockter R.B."/>
            <person name="Fauchery L."/>
            <person name="Guy J."/>
            <person name="Iotti M."/>
            <person name="Le Tacon F."/>
            <person name="Lindquist E.A."/>
            <person name="Lipzen A."/>
            <person name="Malagnac F."/>
            <person name="Mello A."/>
            <person name="Molinier V."/>
            <person name="Miyauchi S."/>
            <person name="Poulain J."/>
            <person name="Riccioni C."/>
            <person name="Rubini A."/>
            <person name="Sitrit Y."/>
            <person name="Splivallo R."/>
            <person name="Traeger S."/>
            <person name="Wang M."/>
            <person name="Zifcakova L."/>
            <person name="Wipf D."/>
            <person name="Zambonelli A."/>
            <person name="Paolocci F."/>
            <person name="Nowrousian M."/>
            <person name="Ottonello S."/>
            <person name="Baldrian P."/>
            <person name="Spatafora J.W."/>
            <person name="Henrissat B."/>
            <person name="Nagy L.G."/>
            <person name="Aury J.M."/>
            <person name="Wincker P."/>
            <person name="Grigoriev I.V."/>
            <person name="Bonfante P."/>
            <person name="Martin F.M."/>
        </authorList>
    </citation>
    <scope>NUCLEOTIDE SEQUENCE [LARGE SCALE GENOMIC DNA]</scope>
    <source>
        <strain evidence="7 8">RN42</strain>
    </source>
</reference>
<evidence type="ECO:0000256" key="2">
    <source>
        <dbReference type="ARBA" id="ARBA00022771"/>
    </source>
</evidence>
<proteinExistence type="predicted"/>
<organism evidence="7 8">
    <name type="scientific">Ascobolus immersus RN42</name>
    <dbReference type="NCBI Taxonomy" id="1160509"/>
    <lineage>
        <taxon>Eukaryota</taxon>
        <taxon>Fungi</taxon>
        <taxon>Dikarya</taxon>
        <taxon>Ascomycota</taxon>
        <taxon>Pezizomycotina</taxon>
        <taxon>Pezizomycetes</taxon>
        <taxon>Pezizales</taxon>
        <taxon>Ascobolaceae</taxon>
        <taxon>Ascobolus</taxon>
    </lineage>
</organism>
<feature type="compositionally biased region" description="Pro residues" evidence="5">
    <location>
        <begin position="96"/>
        <end position="121"/>
    </location>
</feature>
<dbReference type="InterPro" id="IPR010666">
    <property type="entry name" value="Znf_GRF"/>
</dbReference>
<feature type="region of interest" description="Disordered" evidence="5">
    <location>
        <begin position="93"/>
        <end position="162"/>
    </location>
</feature>
<evidence type="ECO:0000256" key="4">
    <source>
        <dbReference type="PROSITE-ProRule" id="PRU01343"/>
    </source>
</evidence>
<dbReference type="STRING" id="1160509.A0A3N4HUM9"/>
<evidence type="ECO:0000256" key="3">
    <source>
        <dbReference type="ARBA" id="ARBA00022833"/>
    </source>
</evidence>
<dbReference type="Proteomes" id="UP000275078">
    <property type="component" value="Unassembled WGS sequence"/>
</dbReference>
<dbReference type="GO" id="GO:0008270">
    <property type="term" value="F:zinc ion binding"/>
    <property type="evidence" value="ECO:0007669"/>
    <property type="project" value="UniProtKB-KW"/>
</dbReference>
<evidence type="ECO:0000259" key="6">
    <source>
        <dbReference type="PROSITE" id="PS51999"/>
    </source>
</evidence>
<accession>A0A3N4HUM9</accession>
<dbReference type="EMBL" id="ML119737">
    <property type="protein sequence ID" value="RPA76776.1"/>
    <property type="molecule type" value="Genomic_DNA"/>
</dbReference>
<keyword evidence="8" id="KW-1185">Reference proteome</keyword>
<dbReference type="PROSITE" id="PS51999">
    <property type="entry name" value="ZF_GRF"/>
    <property type="match status" value="1"/>
</dbReference>
<gene>
    <name evidence="7" type="ORF">BJ508DRAFT_310719</name>
</gene>
<feature type="compositionally biased region" description="Basic and acidic residues" evidence="5">
    <location>
        <begin position="130"/>
        <end position="140"/>
    </location>
</feature>
<evidence type="ECO:0000256" key="5">
    <source>
        <dbReference type="SAM" id="MobiDB-lite"/>
    </source>
</evidence>
<keyword evidence="2 4" id="KW-0863">Zinc-finger</keyword>
<dbReference type="AlphaFoldDB" id="A0A3N4HUM9"/>
<feature type="domain" description="GRF-type" evidence="6">
    <location>
        <begin position="33"/>
        <end position="78"/>
    </location>
</feature>
<name>A0A3N4HUM9_ASCIM</name>